<dbReference type="PROSITE" id="PS50943">
    <property type="entry name" value="HTH_CROC1"/>
    <property type="match status" value="1"/>
</dbReference>
<evidence type="ECO:0000313" key="2">
    <source>
        <dbReference type="EMBL" id="MYZ51507.1"/>
    </source>
</evidence>
<dbReference type="RefSeq" id="WP_161124553.1">
    <property type="nucleotide sequence ID" value="NZ_CAXYWD010000067.1"/>
</dbReference>
<dbReference type="Gene3D" id="1.10.260.40">
    <property type="entry name" value="lambda repressor-like DNA-binding domains"/>
    <property type="match status" value="1"/>
</dbReference>
<comment type="caution">
    <text evidence="2">The sequence shown here is derived from an EMBL/GenBank/DDBJ whole genome shotgun (WGS) entry which is preliminary data.</text>
</comment>
<feature type="domain" description="HTH cro/C1-type" evidence="1">
    <location>
        <begin position="92"/>
        <end position="125"/>
    </location>
</feature>
<gene>
    <name evidence="2" type="ORF">F5985_04995</name>
</gene>
<accession>A0A7C9IXN9</accession>
<protein>
    <submittedName>
        <fullName evidence="2">Helix-turn-helix transcriptional regulator</fullName>
    </submittedName>
</protein>
<dbReference type="EMBL" id="VYSB01000004">
    <property type="protein sequence ID" value="MYZ51507.1"/>
    <property type="molecule type" value="Genomic_DNA"/>
</dbReference>
<name>A0A7C9IXN9_9BURK</name>
<evidence type="ECO:0000313" key="3">
    <source>
        <dbReference type="Proteomes" id="UP000481947"/>
    </source>
</evidence>
<organism evidence="2 3">
    <name type="scientific">Malikia spinosa</name>
    <dbReference type="NCBI Taxonomy" id="86180"/>
    <lineage>
        <taxon>Bacteria</taxon>
        <taxon>Pseudomonadati</taxon>
        <taxon>Pseudomonadota</taxon>
        <taxon>Betaproteobacteria</taxon>
        <taxon>Burkholderiales</taxon>
        <taxon>Comamonadaceae</taxon>
        <taxon>Malikia</taxon>
    </lineage>
</organism>
<dbReference type="InterPro" id="IPR010982">
    <property type="entry name" value="Lambda_DNA-bd_dom_sf"/>
</dbReference>
<reference evidence="2 3" key="1">
    <citation type="submission" date="2019-09" db="EMBL/GenBank/DDBJ databases">
        <title>Identification of Malikia spinosa a prominent benzene-, toluene-, and ethylbenzene-degrading bacterium: enrichment, isolation and whole genome sequencing.</title>
        <authorList>
            <person name="Tancsics A."/>
            <person name="Revesz F."/>
            <person name="Kriszt B."/>
        </authorList>
    </citation>
    <scope>NUCLEOTIDE SEQUENCE [LARGE SCALE GENOMIC DNA]</scope>
    <source>
        <strain evidence="2 3">AB6</strain>
    </source>
</reference>
<dbReference type="InterPro" id="IPR001387">
    <property type="entry name" value="Cro/C1-type_HTH"/>
</dbReference>
<dbReference type="CDD" id="cd00093">
    <property type="entry name" value="HTH_XRE"/>
    <property type="match status" value="1"/>
</dbReference>
<dbReference type="InterPro" id="IPR036782">
    <property type="entry name" value="NE0471-like_N"/>
</dbReference>
<evidence type="ECO:0000259" key="1">
    <source>
        <dbReference type="PROSITE" id="PS50943"/>
    </source>
</evidence>
<dbReference type="AlphaFoldDB" id="A0A7C9IXN9"/>
<sequence length="146" mass="15617">MKDPNITAVAHAGGLVVNITWASGKTDCVDLSALVGDLAGLEPLDNAPTFAAVQVGEDGWSLIWPSGIEVGTDTLWRLAREQAGDATPVVEFANWRARNALSLTDAAAALGITRRMVSYYEAGRYLIPRMVGLACKGWEVEHHRAA</sequence>
<dbReference type="GO" id="GO:0003677">
    <property type="term" value="F:DNA binding"/>
    <property type="evidence" value="ECO:0007669"/>
    <property type="project" value="InterPro"/>
</dbReference>
<proteinExistence type="predicted"/>
<dbReference type="Proteomes" id="UP000481947">
    <property type="component" value="Unassembled WGS sequence"/>
</dbReference>
<dbReference type="SUPFAM" id="SSF143880">
    <property type="entry name" value="NE0471 N-terminal domain-like"/>
    <property type="match status" value="1"/>
</dbReference>
<dbReference type="Gene3D" id="3.30.2020.10">
    <property type="entry name" value="NE0471-like N-terminal domain"/>
    <property type="match status" value="1"/>
</dbReference>
<dbReference type="SUPFAM" id="SSF47413">
    <property type="entry name" value="lambda repressor-like DNA-binding domains"/>
    <property type="match status" value="1"/>
</dbReference>